<proteinExistence type="inferred from homology"/>
<dbReference type="PANTHER" id="PTHR34978:SF3">
    <property type="entry name" value="SLR0241 PROTEIN"/>
    <property type="match status" value="1"/>
</dbReference>
<dbReference type="GO" id="GO:0004222">
    <property type="term" value="F:metalloendopeptidase activity"/>
    <property type="evidence" value="ECO:0007669"/>
    <property type="project" value="InterPro"/>
</dbReference>
<evidence type="ECO:0000256" key="2">
    <source>
        <dbReference type="ARBA" id="ARBA00022723"/>
    </source>
</evidence>
<dbReference type="PANTHER" id="PTHR34978">
    <property type="entry name" value="POSSIBLE SENSOR-TRANSDUCER PROTEIN BLAR"/>
    <property type="match status" value="1"/>
</dbReference>
<evidence type="ECO:0000256" key="6">
    <source>
        <dbReference type="RuleBase" id="RU003983"/>
    </source>
</evidence>
<feature type="transmembrane region" description="Helical" evidence="7">
    <location>
        <begin position="6"/>
        <end position="22"/>
    </location>
</feature>
<protein>
    <recommendedName>
        <fullName evidence="8">Peptidase M48 domain-containing protein</fullName>
    </recommendedName>
</protein>
<keyword evidence="1 6" id="KW-0645">Protease</keyword>
<keyword evidence="7" id="KW-0812">Transmembrane</keyword>
<dbReference type="EMBL" id="CP018047">
    <property type="protein sequence ID" value="AQU70064.1"/>
    <property type="molecule type" value="Genomic_DNA"/>
</dbReference>
<dbReference type="CDD" id="cd07326">
    <property type="entry name" value="M56_BlaR1_MecR1_like"/>
    <property type="match status" value="1"/>
</dbReference>
<evidence type="ECO:0000313" key="10">
    <source>
        <dbReference type="Proteomes" id="UP000189677"/>
    </source>
</evidence>
<comment type="similarity">
    <text evidence="6">Belongs to the peptidase M48 family.</text>
</comment>
<evidence type="ECO:0000256" key="4">
    <source>
        <dbReference type="ARBA" id="ARBA00022833"/>
    </source>
</evidence>
<dbReference type="InterPro" id="IPR052173">
    <property type="entry name" value="Beta-lactam_resp_regulator"/>
</dbReference>
<dbReference type="InterPro" id="IPR001915">
    <property type="entry name" value="Peptidase_M48"/>
</dbReference>
<evidence type="ECO:0000256" key="7">
    <source>
        <dbReference type="SAM" id="Phobius"/>
    </source>
</evidence>
<evidence type="ECO:0000256" key="3">
    <source>
        <dbReference type="ARBA" id="ARBA00022801"/>
    </source>
</evidence>
<organism evidence="9 10">
    <name type="scientific">Streptomyces niveus</name>
    <name type="common">Streptomyces spheroides</name>
    <dbReference type="NCBI Taxonomy" id="193462"/>
    <lineage>
        <taxon>Bacteria</taxon>
        <taxon>Bacillati</taxon>
        <taxon>Actinomycetota</taxon>
        <taxon>Actinomycetes</taxon>
        <taxon>Kitasatosporales</taxon>
        <taxon>Streptomycetaceae</taxon>
        <taxon>Streptomyces</taxon>
    </lineage>
</organism>
<sequence>MGVFVLLPLLLPLTAVPIARLAERHLHPRVATRLLSALAAVLAVCSTVCLGLLVVVGTVQLPGHPLPDAWADREAPTTAPYEEAAGKGAVVALLAVAVSWSTSARRHRRVRRRAEDALAGVPDGELTVLTDEAAYAYALPGVRSGSALRTWFTGGRAVREGAPVRDAMSGGRIVVSTAMLACLDADERAALVAHERAHLAGHHHRYLLLVRFAARANPLLMPLRSAVAYATERWADEEAARVTGERRVVARAIGKAALVSRGTPTPTLAGFAAPGPVPRRVAALLEPAPSAVRWPPVFTAVGLAAWAAAAGTLGSALSSANATVTLLLVLKAAGPL</sequence>
<keyword evidence="5 6" id="KW-0482">Metalloprotease</keyword>
<dbReference type="AlphaFoldDB" id="A0A1U9R0P1"/>
<keyword evidence="10" id="KW-1185">Reference proteome</keyword>
<evidence type="ECO:0000313" key="9">
    <source>
        <dbReference type="EMBL" id="AQU70064.1"/>
    </source>
</evidence>
<keyword evidence="7" id="KW-1133">Transmembrane helix</keyword>
<accession>A0A1U9R0P1</accession>
<dbReference type="Proteomes" id="UP000189677">
    <property type="component" value="Chromosome"/>
</dbReference>
<dbReference type="KEGG" id="snw:BBN63_31685"/>
<dbReference type="Pfam" id="PF01435">
    <property type="entry name" value="Peptidase_M48"/>
    <property type="match status" value="1"/>
</dbReference>
<keyword evidence="2" id="KW-0479">Metal-binding</keyword>
<evidence type="ECO:0000256" key="5">
    <source>
        <dbReference type="ARBA" id="ARBA00023049"/>
    </source>
</evidence>
<reference evidence="9 10" key="1">
    <citation type="submission" date="2016-11" db="EMBL/GenBank/DDBJ databases">
        <title>Complete genome sequence of Streptomyces niveus SCSIO 3406.</title>
        <authorList>
            <person name="Zhu Q."/>
            <person name="Cheng W."/>
            <person name="Song Y."/>
            <person name="Li Q."/>
            <person name="Ju J."/>
        </authorList>
    </citation>
    <scope>NUCLEOTIDE SEQUENCE [LARGE SCALE GENOMIC DNA]</scope>
    <source>
        <strain evidence="9 10">SCSIO 3406</strain>
    </source>
</reference>
<keyword evidence="4 6" id="KW-0862">Zinc</keyword>
<feature type="transmembrane region" description="Helical" evidence="7">
    <location>
        <begin position="34"/>
        <end position="56"/>
    </location>
</feature>
<gene>
    <name evidence="9" type="ORF">BBN63_31685</name>
</gene>
<feature type="domain" description="Peptidase M48" evidence="8">
    <location>
        <begin position="168"/>
        <end position="210"/>
    </location>
</feature>
<keyword evidence="7" id="KW-0472">Membrane</keyword>
<dbReference type="GO" id="GO:0006508">
    <property type="term" value="P:proteolysis"/>
    <property type="evidence" value="ECO:0007669"/>
    <property type="project" value="UniProtKB-KW"/>
</dbReference>
<comment type="cofactor">
    <cofactor evidence="6">
        <name>Zn(2+)</name>
        <dbReference type="ChEBI" id="CHEBI:29105"/>
    </cofactor>
    <text evidence="6">Binds 1 zinc ion per subunit.</text>
</comment>
<dbReference type="GO" id="GO:0046872">
    <property type="term" value="F:metal ion binding"/>
    <property type="evidence" value="ECO:0007669"/>
    <property type="project" value="UniProtKB-KW"/>
</dbReference>
<keyword evidence="3 6" id="KW-0378">Hydrolase</keyword>
<evidence type="ECO:0000259" key="8">
    <source>
        <dbReference type="Pfam" id="PF01435"/>
    </source>
</evidence>
<evidence type="ECO:0000256" key="1">
    <source>
        <dbReference type="ARBA" id="ARBA00022670"/>
    </source>
</evidence>
<dbReference type="OrthoDB" id="3541294at2"/>
<dbReference type="Gene3D" id="3.30.2010.10">
    <property type="entry name" value="Metalloproteases ('zincins'), catalytic domain"/>
    <property type="match status" value="1"/>
</dbReference>
<name>A0A1U9R0P1_STRNV</name>
<dbReference type="RefSeq" id="WP_078078741.1">
    <property type="nucleotide sequence ID" value="NZ_CP018047.1"/>
</dbReference>